<keyword evidence="3 6" id="KW-0285">Flavoprotein</keyword>
<dbReference type="Gene3D" id="2.40.110.10">
    <property type="entry name" value="Butyryl-CoA Dehydrogenase, subunit A, domain 2"/>
    <property type="match status" value="1"/>
</dbReference>
<dbReference type="Pfam" id="PF00441">
    <property type="entry name" value="Acyl-CoA_dh_1"/>
    <property type="match status" value="1"/>
</dbReference>
<proteinExistence type="inferred from homology"/>
<keyword evidence="4 6" id="KW-0274">FAD</keyword>
<dbReference type="Pfam" id="PF02770">
    <property type="entry name" value="Acyl-CoA_dh_M"/>
    <property type="match status" value="1"/>
</dbReference>
<dbReference type="InterPro" id="IPR006091">
    <property type="entry name" value="Acyl-CoA_Oxase/DH_mid-dom"/>
</dbReference>
<dbReference type="InterPro" id="IPR036250">
    <property type="entry name" value="AcylCo_DH-like_C"/>
</dbReference>
<comment type="cofactor">
    <cofactor evidence="1 6">
        <name>FAD</name>
        <dbReference type="ChEBI" id="CHEBI:57692"/>
    </cofactor>
</comment>
<organism evidence="10 11">
    <name type="scientific">Sphingobium wenxiniae (strain DSM 21828 / CGMCC 1.7748 / JZ-1)</name>
    <dbReference type="NCBI Taxonomy" id="595605"/>
    <lineage>
        <taxon>Bacteria</taxon>
        <taxon>Pseudomonadati</taxon>
        <taxon>Pseudomonadota</taxon>
        <taxon>Alphaproteobacteria</taxon>
        <taxon>Sphingomonadales</taxon>
        <taxon>Sphingomonadaceae</taxon>
        <taxon>Sphingobium</taxon>
    </lineage>
</organism>
<dbReference type="GO" id="GO:0005886">
    <property type="term" value="C:plasma membrane"/>
    <property type="evidence" value="ECO:0007669"/>
    <property type="project" value="TreeGrafter"/>
</dbReference>
<reference evidence="10 11" key="1">
    <citation type="journal article" date="2015" name="Stand. Genomic Sci.">
        <title>Genomic Encyclopedia of Bacterial and Archaeal Type Strains, Phase III: the genomes of soil and plant-associated and newly described type strains.</title>
        <authorList>
            <person name="Whitman W.B."/>
            <person name="Woyke T."/>
            <person name="Klenk H.P."/>
            <person name="Zhou Y."/>
            <person name="Lilburn T.G."/>
            <person name="Beck B.J."/>
            <person name="De Vos P."/>
            <person name="Vandamme P."/>
            <person name="Eisen J.A."/>
            <person name="Garrity G."/>
            <person name="Hugenholtz P."/>
            <person name="Kyrpides N.C."/>
        </authorList>
    </citation>
    <scope>NUCLEOTIDE SEQUENCE [LARGE SCALE GENOMIC DNA]</scope>
    <source>
        <strain evidence="10 11">CGMCC 1.7748</strain>
    </source>
</reference>
<dbReference type="InterPro" id="IPR009075">
    <property type="entry name" value="AcylCo_DH/oxidase_C"/>
</dbReference>
<feature type="domain" description="Acyl-CoA oxidase/dehydrogenase middle" evidence="8">
    <location>
        <begin position="126"/>
        <end position="218"/>
    </location>
</feature>
<evidence type="ECO:0000256" key="4">
    <source>
        <dbReference type="ARBA" id="ARBA00022827"/>
    </source>
</evidence>
<comment type="similarity">
    <text evidence="2 6">Belongs to the acyl-CoA dehydrogenase family.</text>
</comment>
<evidence type="ECO:0000256" key="5">
    <source>
        <dbReference type="ARBA" id="ARBA00023002"/>
    </source>
</evidence>
<comment type="caution">
    <text evidence="10">The sequence shown here is derived from an EMBL/GenBank/DDBJ whole genome shotgun (WGS) entry which is preliminary data.</text>
</comment>
<evidence type="ECO:0000313" key="10">
    <source>
        <dbReference type="EMBL" id="TWH95016.1"/>
    </source>
</evidence>
<dbReference type="InterPro" id="IPR046373">
    <property type="entry name" value="Acyl-CoA_Oxase/DH_mid-dom_sf"/>
</dbReference>
<dbReference type="SUPFAM" id="SSF47203">
    <property type="entry name" value="Acyl-CoA dehydrogenase C-terminal domain-like"/>
    <property type="match status" value="1"/>
</dbReference>
<dbReference type="InterPro" id="IPR009100">
    <property type="entry name" value="AcylCoA_DH/oxidase_NM_dom_sf"/>
</dbReference>
<dbReference type="InterPro" id="IPR052161">
    <property type="entry name" value="Mycobact_Acyl-CoA_DH"/>
</dbReference>
<dbReference type="PANTHER" id="PTHR43292:SF3">
    <property type="entry name" value="ACYL-COA DEHYDROGENASE FADE29"/>
    <property type="match status" value="1"/>
</dbReference>
<evidence type="ECO:0000313" key="11">
    <source>
        <dbReference type="Proteomes" id="UP000316624"/>
    </source>
</evidence>
<feature type="domain" description="Acyl-CoA dehydrogenase/oxidase C-terminal" evidence="7">
    <location>
        <begin position="230"/>
        <end position="393"/>
    </location>
</feature>
<dbReference type="InterPro" id="IPR013786">
    <property type="entry name" value="AcylCoA_DH/ox_N"/>
</dbReference>
<dbReference type="Gene3D" id="1.20.140.10">
    <property type="entry name" value="Butyryl-CoA Dehydrogenase, subunit A, domain 3"/>
    <property type="match status" value="1"/>
</dbReference>
<evidence type="ECO:0000256" key="1">
    <source>
        <dbReference type="ARBA" id="ARBA00001974"/>
    </source>
</evidence>
<dbReference type="GO" id="GO:0050660">
    <property type="term" value="F:flavin adenine dinucleotide binding"/>
    <property type="evidence" value="ECO:0007669"/>
    <property type="project" value="InterPro"/>
</dbReference>
<name>A0A562KHZ5_SPHWJ</name>
<dbReference type="Pfam" id="PF02771">
    <property type="entry name" value="Acyl-CoA_dh_N"/>
    <property type="match status" value="1"/>
</dbReference>
<feature type="domain" description="Acyl-CoA dehydrogenase/oxidase N-terminal" evidence="9">
    <location>
        <begin position="10"/>
        <end position="122"/>
    </location>
</feature>
<keyword evidence="11" id="KW-1185">Reference proteome</keyword>
<dbReference type="AlphaFoldDB" id="A0A562KHZ5"/>
<evidence type="ECO:0000256" key="2">
    <source>
        <dbReference type="ARBA" id="ARBA00009347"/>
    </source>
</evidence>
<dbReference type="PANTHER" id="PTHR43292">
    <property type="entry name" value="ACYL-COA DEHYDROGENASE"/>
    <property type="match status" value="1"/>
</dbReference>
<evidence type="ECO:0000259" key="7">
    <source>
        <dbReference type="Pfam" id="PF00441"/>
    </source>
</evidence>
<dbReference type="Gene3D" id="1.10.540.10">
    <property type="entry name" value="Acyl-CoA dehydrogenase/oxidase, N-terminal domain"/>
    <property type="match status" value="1"/>
</dbReference>
<protein>
    <submittedName>
        <fullName evidence="10">Alkylation response protein AidB-like acyl-CoA dehydrogenase</fullName>
    </submittedName>
</protein>
<evidence type="ECO:0000256" key="3">
    <source>
        <dbReference type="ARBA" id="ARBA00022630"/>
    </source>
</evidence>
<keyword evidence="5 6" id="KW-0560">Oxidoreductase</keyword>
<evidence type="ECO:0000259" key="8">
    <source>
        <dbReference type="Pfam" id="PF02770"/>
    </source>
</evidence>
<dbReference type="SUPFAM" id="SSF56645">
    <property type="entry name" value="Acyl-CoA dehydrogenase NM domain-like"/>
    <property type="match status" value="1"/>
</dbReference>
<dbReference type="Proteomes" id="UP000316624">
    <property type="component" value="Unassembled WGS sequence"/>
</dbReference>
<dbReference type="RefSeq" id="WP_021245642.1">
    <property type="nucleotide sequence ID" value="NZ_JACIIY010000002.1"/>
</dbReference>
<evidence type="ECO:0000256" key="6">
    <source>
        <dbReference type="RuleBase" id="RU362125"/>
    </source>
</evidence>
<accession>A0A562KHZ5</accession>
<dbReference type="GO" id="GO:0016627">
    <property type="term" value="F:oxidoreductase activity, acting on the CH-CH group of donors"/>
    <property type="evidence" value="ECO:0007669"/>
    <property type="project" value="InterPro"/>
</dbReference>
<sequence length="396" mass="43931">MTDLSRDPADERFRNEVRAFLEDNLPPEMARRNRQGYHASRSDTREWTRILHARGWSAPNWPVEHGGTGWTLAQQAIFDEECTAAGAPLLDIFGLSMVGPLIYTYGTDDLKARILPPFLRGEISWAQGFSEPNAGSDLGSLQTRAVLDGDDYVINGRKIWTSGAHEATMIFFLVRTGEGTRNGLTMLIVDARQPGIAIRPIDDIRKEHSLNEVILDDVRTPVANRIGEEGKGWGYAKALLENERAFAAEIPRNRNHLALLRRIARGTMRAGRPLIEDPVFAARIAEAEVEFMALEFLALRAMSDTDGSGPSFGSFLKVRGSELVQRLTQLQVEALGDHGAYLYSEQAHMAGQPQPAPGPEFAPGVWSEAMYRRASSIYGGANEIQRTLIAKQYLDL</sequence>
<dbReference type="EMBL" id="VLKK01000004">
    <property type="protein sequence ID" value="TWH95016.1"/>
    <property type="molecule type" value="Genomic_DNA"/>
</dbReference>
<gene>
    <name evidence="10" type="ORF">IQ35_01268</name>
</gene>
<evidence type="ECO:0000259" key="9">
    <source>
        <dbReference type="Pfam" id="PF02771"/>
    </source>
</evidence>
<dbReference type="InterPro" id="IPR037069">
    <property type="entry name" value="AcylCoA_DH/ox_N_sf"/>
</dbReference>